<evidence type="ECO:0000313" key="2">
    <source>
        <dbReference type="Proteomes" id="UP000274661"/>
    </source>
</evidence>
<dbReference type="RefSeq" id="WP_126717971.1">
    <property type="nucleotide sequence ID" value="NZ_RWJF01000001.1"/>
</dbReference>
<name>A0A3R9Y4R2_9SPHN</name>
<dbReference type="EMBL" id="RWJF01000001">
    <property type="protein sequence ID" value="RST30136.1"/>
    <property type="molecule type" value="Genomic_DNA"/>
</dbReference>
<keyword evidence="2" id="KW-1185">Reference proteome</keyword>
<reference evidence="1 2" key="1">
    <citation type="submission" date="2018-12" db="EMBL/GenBank/DDBJ databases">
        <title>Sphingomonas sp. HMF7854 Genome sequencing and assembly.</title>
        <authorList>
            <person name="Cha I."/>
            <person name="Kang H."/>
            <person name="Kim H."/>
            <person name="Kang J."/>
            <person name="Joh K."/>
        </authorList>
    </citation>
    <scope>NUCLEOTIDE SEQUENCE [LARGE SCALE GENOMIC DNA]</scope>
    <source>
        <strain evidence="1 2">HMF7854</strain>
    </source>
</reference>
<proteinExistence type="predicted"/>
<gene>
    <name evidence="1" type="ORF">HMF7854_04325</name>
</gene>
<sequence>MLSPAQRRALARRQLSLVGPPSIFGPGTTLAALRRRGLIVGRQPHAELTTLGERVCRSLDRKENRDG</sequence>
<dbReference type="Proteomes" id="UP000274661">
    <property type="component" value="Unassembled WGS sequence"/>
</dbReference>
<evidence type="ECO:0000313" key="1">
    <source>
        <dbReference type="EMBL" id="RST30136.1"/>
    </source>
</evidence>
<dbReference type="AlphaFoldDB" id="A0A3R9Y4R2"/>
<protein>
    <submittedName>
        <fullName evidence="1">Uncharacterized protein</fullName>
    </submittedName>
</protein>
<comment type="caution">
    <text evidence="1">The sequence shown here is derived from an EMBL/GenBank/DDBJ whole genome shotgun (WGS) entry which is preliminary data.</text>
</comment>
<organism evidence="1 2">
    <name type="scientific">Sphingomonas ginkgonis</name>
    <dbReference type="NCBI Taxonomy" id="2315330"/>
    <lineage>
        <taxon>Bacteria</taxon>
        <taxon>Pseudomonadati</taxon>
        <taxon>Pseudomonadota</taxon>
        <taxon>Alphaproteobacteria</taxon>
        <taxon>Sphingomonadales</taxon>
        <taxon>Sphingomonadaceae</taxon>
        <taxon>Sphingomonas</taxon>
    </lineage>
</organism>
<accession>A0A3R9Y4R2</accession>